<evidence type="ECO:0000313" key="2">
    <source>
        <dbReference type="EMBL" id="ACE83643.1"/>
    </source>
</evidence>
<feature type="domain" description="HTH luxR-type" evidence="1">
    <location>
        <begin position="306"/>
        <end position="363"/>
    </location>
</feature>
<evidence type="ECO:0000313" key="3">
    <source>
        <dbReference type="Proteomes" id="UP000001036"/>
    </source>
</evidence>
<dbReference type="EMBL" id="CP000934">
    <property type="protein sequence ID" value="ACE83643.1"/>
    <property type="molecule type" value="Genomic_DNA"/>
</dbReference>
<organism evidence="2 3">
    <name type="scientific">Cellvibrio japonicus (strain Ueda107)</name>
    <name type="common">Pseudomonas fluorescens subsp. cellulosa</name>
    <dbReference type="NCBI Taxonomy" id="498211"/>
    <lineage>
        <taxon>Bacteria</taxon>
        <taxon>Pseudomonadati</taxon>
        <taxon>Pseudomonadota</taxon>
        <taxon>Gammaproteobacteria</taxon>
        <taxon>Cellvibrionales</taxon>
        <taxon>Cellvibrionaceae</taxon>
        <taxon>Cellvibrio</taxon>
    </lineage>
</organism>
<dbReference type="SMART" id="SM00421">
    <property type="entry name" value="HTH_LUXR"/>
    <property type="match status" value="1"/>
</dbReference>
<dbReference type="STRING" id="498211.CJA_3366"/>
<gene>
    <name evidence="2" type="ordered locus">CJA_3366</name>
</gene>
<dbReference type="InterPro" id="IPR016032">
    <property type="entry name" value="Sig_transdc_resp-reg_C-effctor"/>
</dbReference>
<dbReference type="OrthoDB" id="6396117at2"/>
<dbReference type="SUPFAM" id="SSF46894">
    <property type="entry name" value="C-terminal effector domain of the bipartite response regulators"/>
    <property type="match status" value="1"/>
</dbReference>
<dbReference type="Gene3D" id="3.30.450.20">
    <property type="entry name" value="PAS domain"/>
    <property type="match status" value="1"/>
</dbReference>
<dbReference type="eggNOG" id="COG2771">
    <property type="taxonomic scope" value="Bacteria"/>
</dbReference>
<accession>B3PF52</accession>
<dbReference type="RefSeq" id="WP_012488942.1">
    <property type="nucleotide sequence ID" value="NC_010995.1"/>
</dbReference>
<sequence>MNALLDVIGDIYEASFVPQHWNKVASELCRLFNAHSSGIFMEDYEYEHRDIIGSCGFPRTVTLAYRLGLSKYDYTFQLQAASAPGQAQQLVDAREFKTTHPFYYRLLLKPNDVGFLSTMGIYRNEEWHVGIALHRSFNAEPFSAEELQTLQLLYPHFKRALRIYKEFYKLRSQQQSLQAALGHITLGLIILNPNGSVDYCNPIAETLLTHHQGLKITARNTLQAHVYAENKQLHSLIDQLTLASKQKQVHHNQAIALHHPDQEHVIHIMLTILDDSHNQNPQGKIALYISVPNSSFNLSAETLHKLYGITPAESNVAIALANGLSPSQISESNGVSIETVRSQLKSIYIKMGVKKQQDVIRILLSGILNIK</sequence>
<dbReference type="AlphaFoldDB" id="B3PF52"/>
<reference evidence="2 3" key="1">
    <citation type="journal article" date="2008" name="J. Bacteriol.">
        <title>Insights into plant cell wall degradation from the genome sequence of the soil bacterium Cellvibrio japonicus.</title>
        <authorList>
            <person name="Deboy R.T."/>
            <person name="Mongodin E.F."/>
            <person name="Fouts D.E."/>
            <person name="Tailford L.E."/>
            <person name="Khouri H."/>
            <person name="Emerson J.B."/>
            <person name="Mohamoud Y."/>
            <person name="Watkins K."/>
            <person name="Henrissat B."/>
            <person name="Gilbert H.J."/>
            <person name="Nelson K.E."/>
        </authorList>
    </citation>
    <scope>NUCLEOTIDE SEQUENCE [LARGE SCALE GENOMIC DNA]</scope>
    <source>
        <strain evidence="2 3">Ueda107</strain>
    </source>
</reference>
<keyword evidence="3" id="KW-1185">Reference proteome</keyword>
<dbReference type="GO" id="GO:0003677">
    <property type="term" value="F:DNA binding"/>
    <property type="evidence" value="ECO:0007669"/>
    <property type="project" value="InterPro"/>
</dbReference>
<evidence type="ECO:0000259" key="1">
    <source>
        <dbReference type="SMART" id="SM00421"/>
    </source>
</evidence>
<proteinExistence type="predicted"/>
<dbReference type="Pfam" id="PF00196">
    <property type="entry name" value="GerE"/>
    <property type="match status" value="1"/>
</dbReference>
<protein>
    <submittedName>
        <fullName evidence="2">Transcriptional regulator, LuxR family</fullName>
    </submittedName>
</protein>
<dbReference type="HOGENOM" id="CLU_037939_5_1_6"/>
<dbReference type="KEGG" id="cja:CJA_3366"/>
<dbReference type="GO" id="GO:0006355">
    <property type="term" value="P:regulation of DNA-templated transcription"/>
    <property type="evidence" value="ECO:0007669"/>
    <property type="project" value="InterPro"/>
</dbReference>
<dbReference type="Gene3D" id="1.10.10.10">
    <property type="entry name" value="Winged helix-like DNA-binding domain superfamily/Winged helix DNA-binding domain"/>
    <property type="match status" value="1"/>
</dbReference>
<dbReference type="InterPro" id="IPR036388">
    <property type="entry name" value="WH-like_DNA-bd_sf"/>
</dbReference>
<dbReference type="InterPro" id="IPR000792">
    <property type="entry name" value="Tscrpt_reg_LuxR_C"/>
</dbReference>
<name>B3PF52_CELJU</name>
<dbReference type="Proteomes" id="UP000001036">
    <property type="component" value="Chromosome"/>
</dbReference>